<evidence type="ECO:0008006" key="5">
    <source>
        <dbReference type="Google" id="ProtNLM"/>
    </source>
</evidence>
<feature type="compositionally biased region" description="Polar residues" evidence="2">
    <location>
        <begin position="1"/>
        <end position="10"/>
    </location>
</feature>
<dbReference type="PANTHER" id="PTHR47026">
    <property type="entry name" value="PIGMENTOSA GTPASE REGULATOR-LIKE PROTEIN, PUTATIVE-RELATED"/>
    <property type="match status" value="1"/>
</dbReference>
<feature type="compositionally biased region" description="Basic and acidic residues" evidence="2">
    <location>
        <begin position="91"/>
        <end position="123"/>
    </location>
</feature>
<evidence type="ECO:0000313" key="4">
    <source>
        <dbReference type="Proteomes" id="UP001470230"/>
    </source>
</evidence>
<feature type="region of interest" description="Disordered" evidence="2">
    <location>
        <begin position="80"/>
        <end position="140"/>
    </location>
</feature>
<accession>A0ABR2GRX7</accession>
<feature type="coiled-coil region" evidence="1">
    <location>
        <begin position="216"/>
        <end position="243"/>
    </location>
</feature>
<organism evidence="3 4">
    <name type="scientific">Tritrichomonas musculus</name>
    <dbReference type="NCBI Taxonomy" id="1915356"/>
    <lineage>
        <taxon>Eukaryota</taxon>
        <taxon>Metamonada</taxon>
        <taxon>Parabasalia</taxon>
        <taxon>Tritrichomonadida</taxon>
        <taxon>Tritrichomonadidae</taxon>
        <taxon>Tritrichomonas</taxon>
    </lineage>
</organism>
<name>A0ABR2GRX7_9EUKA</name>
<proteinExistence type="predicted"/>
<evidence type="ECO:0000313" key="3">
    <source>
        <dbReference type="EMBL" id="KAK8836373.1"/>
    </source>
</evidence>
<dbReference type="Proteomes" id="UP001470230">
    <property type="component" value="Unassembled WGS sequence"/>
</dbReference>
<reference evidence="3 4" key="1">
    <citation type="submission" date="2024-04" db="EMBL/GenBank/DDBJ databases">
        <title>Tritrichomonas musculus Genome.</title>
        <authorList>
            <person name="Alves-Ferreira E."/>
            <person name="Grigg M."/>
            <person name="Lorenzi H."/>
            <person name="Galac M."/>
        </authorList>
    </citation>
    <scope>NUCLEOTIDE SEQUENCE [LARGE SCALE GENOMIC DNA]</scope>
    <source>
        <strain evidence="3 4">EAF2021</strain>
    </source>
</reference>
<feature type="compositionally biased region" description="Polar residues" evidence="2">
    <location>
        <begin position="124"/>
        <end position="135"/>
    </location>
</feature>
<gene>
    <name evidence="3" type="ORF">M9Y10_039716</name>
</gene>
<keyword evidence="4" id="KW-1185">Reference proteome</keyword>
<feature type="compositionally biased region" description="Polar residues" evidence="2">
    <location>
        <begin position="409"/>
        <end position="431"/>
    </location>
</feature>
<feature type="region of interest" description="Disordered" evidence="2">
    <location>
        <begin position="409"/>
        <end position="440"/>
    </location>
</feature>
<keyword evidence="1" id="KW-0175">Coiled coil</keyword>
<feature type="region of interest" description="Disordered" evidence="2">
    <location>
        <begin position="1"/>
        <end position="66"/>
    </location>
</feature>
<dbReference type="PANTHER" id="PTHR47026:SF2">
    <property type="entry name" value="FLAGELLAR ASSOCIATED PROTEIN"/>
    <property type="match status" value="1"/>
</dbReference>
<comment type="caution">
    <text evidence="3">The sequence shown here is derived from an EMBL/GenBank/DDBJ whole genome shotgun (WGS) entry which is preliminary data.</text>
</comment>
<feature type="region of interest" description="Disordered" evidence="2">
    <location>
        <begin position="452"/>
        <end position="477"/>
    </location>
</feature>
<sequence>MTESDSGESNPSKDDENLTKTFETTANTLFGSINDDNNDENQNNDNQEKKDDNLDQNINDIVENDDISVNDTNKAIADIKIDQYQENEDQPPNKEDSENKENNDDSKEFDKSNQSEPKLEIKIENSQTQTPQPSDNSKKNKDEIASMCNEILNGNKDPLSIEFEDTLSVLTYITRYRNDKMALHEVDEAEKSDYIIAKIIHNYKDTLKSINRSQKEQIIKNKLQKAEKRLQQAQDHTNRSISELKAQNHQTLQHLKIKHNQEFENLFYKFNSPAVQRHYTQASSHLRTLRYQMQLLQNSNRFDELKIAQQSVAMEEQREIDEVTHSISSQFQAQVKLLEEKHQAEVESRQISFEDKETRLRIVCGRKTDALQNHINNIMADLQMLQKKQKESSQVIMQKGEMMLKISKATASRPTTSLQKNKNFSSSSTDNNAKKGETSLIASAAETPDIFSLKLPPLSRSHGIKQKREKLNDSYKA</sequence>
<protein>
    <recommendedName>
        <fullName evidence="5">DUF4201 domain-containing protein</fullName>
    </recommendedName>
</protein>
<dbReference type="EMBL" id="JAPFFF010000066">
    <property type="protein sequence ID" value="KAK8836373.1"/>
    <property type="molecule type" value="Genomic_DNA"/>
</dbReference>
<evidence type="ECO:0000256" key="1">
    <source>
        <dbReference type="SAM" id="Coils"/>
    </source>
</evidence>
<evidence type="ECO:0000256" key="2">
    <source>
        <dbReference type="SAM" id="MobiDB-lite"/>
    </source>
</evidence>
<feature type="compositionally biased region" description="Polar residues" evidence="2">
    <location>
        <begin position="19"/>
        <end position="31"/>
    </location>
</feature>